<gene>
    <name evidence="3" type="ORF">PVK06_005560</name>
</gene>
<evidence type="ECO:0000256" key="1">
    <source>
        <dbReference type="SAM" id="MobiDB-lite"/>
    </source>
</evidence>
<proteinExistence type="predicted"/>
<accession>A0ABR0QUW5</accession>
<sequence length="172" mass="20113">MDLQMALNEGKAIGELMVIDWKDQNEGWTEFMRLKDKINISKPFRRIVKLVSKDGEETITVLKYEKLSDFCYLCGLIGHTFQKCHNKREGDMVDGLNLQYGAWMRTPFVTPNEDREEIQTNTKDDSGQPNQKEKEKGVEEDLISNSPIEKKSHKLAMDSMGRFKHKRKRMRE</sequence>
<name>A0ABR0QUW5_GOSAR</name>
<reference evidence="3 4" key="1">
    <citation type="submission" date="2023-03" db="EMBL/GenBank/DDBJ databases">
        <title>WGS of Gossypium arboreum.</title>
        <authorList>
            <person name="Yu D."/>
        </authorList>
    </citation>
    <scope>NUCLEOTIDE SEQUENCE [LARGE SCALE GENOMIC DNA]</scope>
    <source>
        <tissue evidence="3">Leaf</tissue>
    </source>
</reference>
<evidence type="ECO:0000259" key="2">
    <source>
        <dbReference type="Pfam" id="PF14392"/>
    </source>
</evidence>
<keyword evidence="4" id="KW-1185">Reference proteome</keyword>
<feature type="compositionally biased region" description="Basic and acidic residues" evidence="1">
    <location>
        <begin position="122"/>
        <end position="139"/>
    </location>
</feature>
<feature type="domain" description="Zinc knuckle CX2CX4HX4C" evidence="2">
    <location>
        <begin position="39"/>
        <end position="85"/>
    </location>
</feature>
<evidence type="ECO:0000313" key="3">
    <source>
        <dbReference type="EMBL" id="KAK5843121.1"/>
    </source>
</evidence>
<evidence type="ECO:0000313" key="4">
    <source>
        <dbReference type="Proteomes" id="UP001358586"/>
    </source>
</evidence>
<protein>
    <recommendedName>
        <fullName evidence="2">Zinc knuckle CX2CX4HX4C domain-containing protein</fullName>
    </recommendedName>
</protein>
<dbReference type="PANTHER" id="PTHR31286">
    <property type="entry name" value="GLYCINE-RICH CELL WALL STRUCTURAL PROTEIN 1.8-LIKE"/>
    <property type="match status" value="1"/>
</dbReference>
<dbReference type="Proteomes" id="UP001358586">
    <property type="component" value="Chromosome 2"/>
</dbReference>
<dbReference type="Pfam" id="PF14392">
    <property type="entry name" value="zf-CCHC_4"/>
    <property type="match status" value="1"/>
</dbReference>
<feature type="region of interest" description="Disordered" evidence="1">
    <location>
        <begin position="111"/>
        <end position="172"/>
    </location>
</feature>
<dbReference type="PANTHER" id="PTHR31286:SF178">
    <property type="entry name" value="DUF4283 DOMAIN-CONTAINING PROTEIN"/>
    <property type="match status" value="1"/>
</dbReference>
<feature type="compositionally biased region" description="Basic residues" evidence="1">
    <location>
        <begin position="162"/>
        <end position="172"/>
    </location>
</feature>
<dbReference type="EMBL" id="JARKNE010000002">
    <property type="protein sequence ID" value="KAK5843121.1"/>
    <property type="molecule type" value="Genomic_DNA"/>
</dbReference>
<organism evidence="3 4">
    <name type="scientific">Gossypium arboreum</name>
    <name type="common">Tree cotton</name>
    <name type="synonym">Gossypium nanking</name>
    <dbReference type="NCBI Taxonomy" id="29729"/>
    <lineage>
        <taxon>Eukaryota</taxon>
        <taxon>Viridiplantae</taxon>
        <taxon>Streptophyta</taxon>
        <taxon>Embryophyta</taxon>
        <taxon>Tracheophyta</taxon>
        <taxon>Spermatophyta</taxon>
        <taxon>Magnoliopsida</taxon>
        <taxon>eudicotyledons</taxon>
        <taxon>Gunneridae</taxon>
        <taxon>Pentapetalae</taxon>
        <taxon>rosids</taxon>
        <taxon>malvids</taxon>
        <taxon>Malvales</taxon>
        <taxon>Malvaceae</taxon>
        <taxon>Malvoideae</taxon>
        <taxon>Gossypium</taxon>
    </lineage>
</organism>
<dbReference type="InterPro" id="IPR040256">
    <property type="entry name" value="At4g02000-like"/>
</dbReference>
<dbReference type="InterPro" id="IPR025836">
    <property type="entry name" value="Zn_knuckle_CX2CX4HX4C"/>
</dbReference>
<comment type="caution">
    <text evidence="3">The sequence shown here is derived from an EMBL/GenBank/DDBJ whole genome shotgun (WGS) entry which is preliminary data.</text>
</comment>